<protein>
    <submittedName>
        <fullName evidence="2">WD repeat-containing protein 87-like</fullName>
    </submittedName>
</protein>
<dbReference type="OrthoDB" id="7701306at2759"/>
<proteinExistence type="predicted"/>
<dbReference type="AlphaFoldDB" id="A0A6J1Q903"/>
<sequence length="248" mass="29582">MGCVGYEKGIKDVFEIGKRKEKAILVKMEKYEDKRKLMEKRMNMKGSGIFVDDDLTIKERTRQKEIRAWAKNERERGTTVKIEYNRAFKNGTKLNRNLVRGERLGELVRENAEWMDMDKSVCEEGKQEGKSDGGYNHRGERGARRGGICRYNRRHSRNDEWKRKKEREIEEIKTEKQEWDFINRGRKKREKICKQIELKEWEEYFMKNLEGSEINHGKMGARNEEEEEGDAIELTIKEVLNEVKKLKN</sequence>
<keyword evidence="1" id="KW-1185">Reference proteome</keyword>
<evidence type="ECO:0000313" key="1">
    <source>
        <dbReference type="Proteomes" id="UP000504618"/>
    </source>
</evidence>
<gene>
    <name evidence="2" type="primary">LOC112458647</name>
</gene>
<organism evidence="1 2">
    <name type="scientific">Temnothorax curvispinosus</name>
    <dbReference type="NCBI Taxonomy" id="300111"/>
    <lineage>
        <taxon>Eukaryota</taxon>
        <taxon>Metazoa</taxon>
        <taxon>Ecdysozoa</taxon>
        <taxon>Arthropoda</taxon>
        <taxon>Hexapoda</taxon>
        <taxon>Insecta</taxon>
        <taxon>Pterygota</taxon>
        <taxon>Neoptera</taxon>
        <taxon>Endopterygota</taxon>
        <taxon>Hymenoptera</taxon>
        <taxon>Apocrita</taxon>
        <taxon>Aculeata</taxon>
        <taxon>Formicoidea</taxon>
        <taxon>Formicidae</taxon>
        <taxon>Myrmicinae</taxon>
        <taxon>Temnothorax</taxon>
    </lineage>
</organism>
<dbReference type="Proteomes" id="UP000504618">
    <property type="component" value="Unplaced"/>
</dbReference>
<reference evidence="2" key="1">
    <citation type="submission" date="2025-08" db="UniProtKB">
        <authorList>
            <consortium name="RefSeq"/>
        </authorList>
    </citation>
    <scope>IDENTIFICATION</scope>
    <source>
        <tissue evidence="2">Whole body</tissue>
    </source>
</reference>
<name>A0A6J1Q903_9HYME</name>
<feature type="non-terminal residue" evidence="2">
    <location>
        <position position="248"/>
    </location>
</feature>
<dbReference type="RefSeq" id="XP_024878153.1">
    <property type="nucleotide sequence ID" value="XM_025022385.1"/>
</dbReference>
<accession>A0A6J1Q903</accession>
<evidence type="ECO:0000313" key="2">
    <source>
        <dbReference type="RefSeq" id="XP_024878153.1"/>
    </source>
</evidence>
<dbReference type="GeneID" id="112458647"/>